<gene>
    <name evidence="3" type="ORF">GII36_01865</name>
</gene>
<feature type="transmembrane region" description="Helical" evidence="2">
    <location>
        <begin position="33"/>
        <end position="54"/>
    </location>
</feature>
<name>A0A857MLC8_9BACT</name>
<dbReference type="KEGG" id="mama:GII36_01865"/>
<evidence type="ECO:0000313" key="4">
    <source>
        <dbReference type="Proteomes" id="UP001059824"/>
    </source>
</evidence>
<keyword evidence="2" id="KW-0812">Transmembrane</keyword>
<feature type="region of interest" description="Disordered" evidence="1">
    <location>
        <begin position="1"/>
        <end position="20"/>
    </location>
</feature>
<evidence type="ECO:0000256" key="2">
    <source>
        <dbReference type="SAM" id="Phobius"/>
    </source>
</evidence>
<keyword evidence="4" id="KW-1185">Reference proteome</keyword>
<dbReference type="RefSeq" id="WP_260764009.1">
    <property type="nucleotide sequence ID" value="NZ_CP045921.1"/>
</dbReference>
<reference evidence="3" key="1">
    <citation type="journal article" date="2021" name="Nat. Microbiol.">
        <title>Cocultivation of an ultrasmall environmental parasitic bacterium with lytic ability against bacteria associated with wastewater foams.</title>
        <authorList>
            <person name="Batinovic S."/>
            <person name="Rose J.J.A."/>
            <person name="Ratcliffe J."/>
            <person name="Seviour R.J."/>
            <person name="Petrovski S."/>
        </authorList>
    </citation>
    <scope>NUCLEOTIDE SEQUENCE</scope>
    <source>
        <strain evidence="3">JR1</strain>
    </source>
</reference>
<dbReference type="Proteomes" id="UP001059824">
    <property type="component" value="Chromosome"/>
</dbReference>
<keyword evidence="2" id="KW-1133">Transmembrane helix</keyword>
<organism evidence="3 4">
    <name type="scientific">Candidatus Mycosynbacter amalyticus</name>
    <dbReference type="NCBI Taxonomy" id="2665156"/>
    <lineage>
        <taxon>Bacteria</taxon>
        <taxon>Candidatus Saccharimonadota</taxon>
        <taxon>Candidatus Saccharimonadota incertae sedis</taxon>
        <taxon>Candidatus Mycosynbacter</taxon>
    </lineage>
</organism>
<protein>
    <submittedName>
        <fullName evidence="3">Uncharacterized protein</fullName>
    </submittedName>
</protein>
<dbReference type="EMBL" id="CP045921">
    <property type="protein sequence ID" value="QHN42595.1"/>
    <property type="molecule type" value="Genomic_DNA"/>
</dbReference>
<sequence>MQDTTSLDSLQQQLQQGSTTAAPSLDLNALMPLMITSIVITIILTILFLIYVSFSTIRRYKVEKATLETQKDIRRIRELMEQQTKPAAPPRAELIVAKEPEATESLS</sequence>
<keyword evidence="2" id="KW-0472">Membrane</keyword>
<dbReference type="AlphaFoldDB" id="A0A857MLC8"/>
<proteinExistence type="predicted"/>
<evidence type="ECO:0000256" key="1">
    <source>
        <dbReference type="SAM" id="MobiDB-lite"/>
    </source>
</evidence>
<evidence type="ECO:0000313" key="3">
    <source>
        <dbReference type="EMBL" id="QHN42595.1"/>
    </source>
</evidence>
<accession>A0A857MLC8</accession>
<feature type="region of interest" description="Disordered" evidence="1">
    <location>
        <begin position="82"/>
        <end position="107"/>
    </location>
</feature>